<dbReference type="InterPro" id="IPR059161">
    <property type="entry name" value="Znf-C2H2_STOP1/2_3rd"/>
</dbReference>
<dbReference type="Pfam" id="PF23118">
    <property type="entry name" value="zf-C2H2_STOP2_C"/>
    <property type="match status" value="1"/>
</dbReference>
<protein>
    <recommendedName>
        <fullName evidence="11">C2H2-type domain-containing protein</fullName>
    </recommendedName>
</protein>
<evidence type="ECO:0000259" key="11">
    <source>
        <dbReference type="PROSITE" id="PS50157"/>
    </source>
</evidence>
<feature type="region of interest" description="Disordered" evidence="10">
    <location>
        <begin position="451"/>
        <end position="489"/>
    </location>
</feature>
<keyword evidence="6" id="KW-0805">Transcription regulation</keyword>
<keyword evidence="3" id="KW-0677">Repeat</keyword>
<keyword evidence="2" id="KW-0479">Metal-binding</keyword>
<dbReference type="InterPro" id="IPR058196">
    <property type="entry name" value="zf-C2H2_STOP1/2_C"/>
</dbReference>
<dbReference type="OMA" id="CGQDKWQ"/>
<dbReference type="Pfam" id="PF23115">
    <property type="entry name" value="zf-C2H2_STOP2_3rd"/>
    <property type="match status" value="1"/>
</dbReference>
<keyword evidence="8" id="KW-0539">Nucleus</keyword>
<dbReference type="InterPro" id="IPR044300">
    <property type="entry name" value="STOP1/2"/>
</dbReference>
<evidence type="ECO:0000256" key="1">
    <source>
        <dbReference type="ARBA" id="ARBA00004123"/>
    </source>
</evidence>
<dbReference type="Gramene" id="NC2G0286380.1">
    <property type="protein sequence ID" value="NC2G0286380.1:cds"/>
    <property type="gene ID" value="NC2G0286380"/>
</dbReference>
<evidence type="ECO:0000313" key="12">
    <source>
        <dbReference type="EMBL" id="VVW00508.1"/>
    </source>
</evidence>
<dbReference type="SUPFAM" id="SSF57667">
    <property type="entry name" value="beta-beta-alpha zinc fingers"/>
    <property type="match status" value="1"/>
</dbReference>
<dbReference type="GO" id="GO:0008270">
    <property type="term" value="F:zinc ion binding"/>
    <property type="evidence" value="ECO:0007669"/>
    <property type="project" value="UniProtKB-KW"/>
</dbReference>
<keyword evidence="4 9" id="KW-0863">Zinc-finger</keyword>
<evidence type="ECO:0000256" key="3">
    <source>
        <dbReference type="ARBA" id="ARBA00022737"/>
    </source>
</evidence>
<evidence type="ECO:0000256" key="5">
    <source>
        <dbReference type="ARBA" id="ARBA00022833"/>
    </source>
</evidence>
<feature type="region of interest" description="Disordered" evidence="10">
    <location>
        <begin position="244"/>
        <end position="269"/>
    </location>
</feature>
<dbReference type="GO" id="GO:0010447">
    <property type="term" value="P:response to acidic pH"/>
    <property type="evidence" value="ECO:0007669"/>
    <property type="project" value="InterPro"/>
</dbReference>
<evidence type="ECO:0000256" key="10">
    <source>
        <dbReference type="SAM" id="MobiDB-lite"/>
    </source>
</evidence>
<evidence type="ECO:0000256" key="6">
    <source>
        <dbReference type="ARBA" id="ARBA00023015"/>
    </source>
</evidence>
<organism evidence="12">
    <name type="scientific">Nymphaea colorata</name>
    <name type="common">pocket water lily</name>
    <dbReference type="NCBI Taxonomy" id="210225"/>
    <lineage>
        <taxon>Eukaryota</taxon>
        <taxon>Viridiplantae</taxon>
        <taxon>Streptophyta</taxon>
        <taxon>Embryophyta</taxon>
        <taxon>Tracheophyta</taxon>
        <taxon>Spermatophyta</taxon>
        <taxon>Magnoliopsida</taxon>
        <taxon>Nymphaeales</taxon>
        <taxon>Nymphaeaceae</taxon>
        <taxon>Nymphaea</taxon>
    </lineage>
</organism>
<dbReference type="InterPro" id="IPR036236">
    <property type="entry name" value="Znf_C2H2_sf"/>
</dbReference>
<proteinExistence type="predicted"/>
<evidence type="ECO:0000256" key="8">
    <source>
        <dbReference type="ARBA" id="ARBA00023242"/>
    </source>
</evidence>
<dbReference type="PANTHER" id="PTHR46352">
    <property type="entry name" value="PROTEIN SENSITIVE TO PROTON RHIZOTOXICITY 1"/>
    <property type="match status" value="1"/>
</dbReference>
<evidence type="ECO:0000256" key="2">
    <source>
        <dbReference type="ARBA" id="ARBA00022723"/>
    </source>
</evidence>
<accession>A0A5K1AF01</accession>
<comment type="subcellular location">
    <subcellularLocation>
        <location evidence="1">Nucleus</location>
    </subcellularLocation>
</comment>
<keyword evidence="7" id="KW-0804">Transcription</keyword>
<gene>
    <name evidence="12" type="ORF">NYM_LOCUS13960</name>
</gene>
<feature type="compositionally biased region" description="Polar residues" evidence="10">
    <location>
        <begin position="247"/>
        <end position="265"/>
    </location>
</feature>
<dbReference type="InterPro" id="IPR013087">
    <property type="entry name" value="Znf_C2H2_type"/>
</dbReference>
<dbReference type="OrthoDB" id="6591996at2759"/>
<dbReference type="PROSITE" id="PS50157">
    <property type="entry name" value="ZINC_FINGER_C2H2_2"/>
    <property type="match status" value="1"/>
</dbReference>
<dbReference type="GO" id="GO:0010044">
    <property type="term" value="P:response to aluminum ion"/>
    <property type="evidence" value="ECO:0007669"/>
    <property type="project" value="InterPro"/>
</dbReference>
<evidence type="ECO:0000256" key="7">
    <source>
        <dbReference type="ARBA" id="ARBA00023163"/>
    </source>
</evidence>
<evidence type="ECO:0000256" key="4">
    <source>
        <dbReference type="ARBA" id="ARBA00022771"/>
    </source>
</evidence>
<sequence>MDSQGNFSEREVPSDPDDGYSKFRILGQDGLPVFGNFQSSYGFQKAQDIALSNLRFQLGLGLDDCSLGGGVDPKAVSLLPYADGNPRALLNNLVFLEQKVHDLQGVVSSMIEENCGMDRSLTRQQMIRADIASIIAQLLSAAGRLIPAGQQLGQGVVGSGFGDESLFAQVAGVSGIDVMGNLQQMDDVLEADGDIKLGNMSIDFSRFQDEDFPGNILGTPSEIGLPAAISTAQGDVKMAFDDEVKQPGSNQSESSMPRVNESENVSGGDLELHGAIKDEDEDGEEENLAPGTYELLELEKDEILAPHTHFCTICGKGFKRDANLRMHMRGHGDEYKTPEALAKPNKDSKLDSGHLKRYSCPFEGCKRNQKHKKFQPLKTILCVKNHYKRSHCDKSYTCSRCNVKKFSVIADLKTHEKHCGQDKWQCSCGTTFSRKDKLFGHVALFQGHTPALPLHETKGSSHSDEGGKPEKVKNSGKAVNNLPPSAAGTEQGVAAPVYTTGNVNGNSRYERGGLIGNNAAPTIIGFSGDTNKNNCLGRSSMAERFPQSVSDPTGGSFPLQTMLSSNFF</sequence>
<dbReference type="SMART" id="SM00355">
    <property type="entry name" value="ZnF_C2H2"/>
    <property type="match status" value="3"/>
</dbReference>
<dbReference type="Gene3D" id="3.30.160.60">
    <property type="entry name" value="Classic Zinc Finger"/>
    <property type="match status" value="2"/>
</dbReference>
<dbReference type="PROSITE" id="PS00028">
    <property type="entry name" value="ZINC_FINGER_C2H2_1"/>
    <property type="match status" value="1"/>
</dbReference>
<dbReference type="EMBL" id="LR721780">
    <property type="protein sequence ID" value="VVW00508.1"/>
    <property type="molecule type" value="Genomic_DNA"/>
</dbReference>
<dbReference type="AlphaFoldDB" id="A0A5K1AF01"/>
<name>A0A5K1AF01_9MAGN</name>
<feature type="domain" description="C2H2-type" evidence="11">
    <location>
        <begin position="309"/>
        <end position="336"/>
    </location>
</feature>
<reference evidence="12" key="1">
    <citation type="submission" date="2019-09" db="EMBL/GenBank/DDBJ databases">
        <authorList>
            <person name="Zhang L."/>
        </authorList>
    </citation>
    <scope>NUCLEOTIDE SEQUENCE</scope>
</reference>
<dbReference type="PANTHER" id="PTHR46352:SF1">
    <property type="entry name" value="PROTEIN SENSITIVE TO PROTON RHIZOTOXICITY 1"/>
    <property type="match status" value="1"/>
</dbReference>
<feature type="compositionally biased region" description="Basic and acidic residues" evidence="10">
    <location>
        <begin position="455"/>
        <end position="473"/>
    </location>
</feature>
<evidence type="ECO:0000256" key="9">
    <source>
        <dbReference type="PROSITE-ProRule" id="PRU00042"/>
    </source>
</evidence>
<keyword evidence="5" id="KW-0862">Zinc</keyword>